<evidence type="ECO:0000256" key="2">
    <source>
        <dbReference type="ARBA" id="ARBA00012224"/>
    </source>
</evidence>
<dbReference type="EC" id="4.4.1.13" evidence="2"/>
<dbReference type="GO" id="GO:0008483">
    <property type="term" value="F:transaminase activity"/>
    <property type="evidence" value="ECO:0007669"/>
    <property type="project" value="UniProtKB-KW"/>
</dbReference>
<dbReference type="NCBIfam" id="TIGR04350">
    <property type="entry name" value="C_S_lyase_PatB"/>
    <property type="match status" value="1"/>
</dbReference>
<dbReference type="InterPro" id="IPR004839">
    <property type="entry name" value="Aminotransferase_I/II_large"/>
</dbReference>
<evidence type="ECO:0000313" key="7">
    <source>
        <dbReference type="EMBL" id="MBO8477123.1"/>
    </source>
</evidence>
<organism evidence="7 8">
    <name type="scientific">Candidatus Limisoma faecipullorum</name>
    <dbReference type="NCBI Taxonomy" id="2840854"/>
    <lineage>
        <taxon>Bacteria</taxon>
        <taxon>Pseudomonadati</taxon>
        <taxon>Bacteroidota</taxon>
        <taxon>Bacteroidia</taxon>
        <taxon>Bacteroidales</taxon>
        <taxon>Candidatus Limisoma</taxon>
    </lineage>
</organism>
<name>A0A9D9NL54_9BACT</name>
<dbReference type="PANTHER" id="PTHR43525">
    <property type="entry name" value="PROTEIN MALY"/>
    <property type="match status" value="1"/>
</dbReference>
<feature type="domain" description="Aminotransferase class I/classII large" evidence="6">
    <location>
        <begin position="32"/>
        <end position="383"/>
    </location>
</feature>
<dbReference type="GO" id="GO:0030170">
    <property type="term" value="F:pyridoxal phosphate binding"/>
    <property type="evidence" value="ECO:0007669"/>
    <property type="project" value="InterPro"/>
</dbReference>
<dbReference type="EMBL" id="JADIMC010000105">
    <property type="protein sequence ID" value="MBO8477123.1"/>
    <property type="molecule type" value="Genomic_DNA"/>
</dbReference>
<dbReference type="AlphaFoldDB" id="A0A9D9NL54"/>
<comment type="similarity">
    <text evidence="5">Belongs to the class-II pyridoxal-phosphate-dependent aminotransferase family. MalY/PatB cystathionine beta-lyase subfamily.</text>
</comment>
<dbReference type="SUPFAM" id="SSF53383">
    <property type="entry name" value="PLP-dependent transferases"/>
    <property type="match status" value="1"/>
</dbReference>
<evidence type="ECO:0000256" key="4">
    <source>
        <dbReference type="ARBA" id="ARBA00023239"/>
    </source>
</evidence>
<accession>A0A9D9NL54</accession>
<evidence type="ECO:0000256" key="1">
    <source>
        <dbReference type="ARBA" id="ARBA00001933"/>
    </source>
</evidence>
<dbReference type="InterPro" id="IPR027619">
    <property type="entry name" value="C-S_lyase_PatB-like"/>
</dbReference>
<proteinExistence type="inferred from homology"/>
<dbReference type="InterPro" id="IPR051798">
    <property type="entry name" value="Class-II_PLP-Dep_Aminotrans"/>
</dbReference>
<dbReference type="PANTHER" id="PTHR43525:SF1">
    <property type="entry name" value="PROTEIN MALY"/>
    <property type="match status" value="1"/>
</dbReference>
<keyword evidence="4" id="KW-0456">Lyase</keyword>
<evidence type="ECO:0000256" key="3">
    <source>
        <dbReference type="ARBA" id="ARBA00022898"/>
    </source>
</evidence>
<dbReference type="InterPro" id="IPR015424">
    <property type="entry name" value="PyrdxlP-dep_Trfase"/>
</dbReference>
<dbReference type="InterPro" id="IPR015421">
    <property type="entry name" value="PyrdxlP-dep_Trfase_major"/>
</dbReference>
<reference evidence="7" key="2">
    <citation type="journal article" date="2021" name="PeerJ">
        <title>Extensive microbial diversity within the chicken gut microbiome revealed by metagenomics and culture.</title>
        <authorList>
            <person name="Gilroy R."/>
            <person name="Ravi A."/>
            <person name="Getino M."/>
            <person name="Pursley I."/>
            <person name="Horton D.L."/>
            <person name="Alikhan N.F."/>
            <person name="Baker D."/>
            <person name="Gharbi K."/>
            <person name="Hall N."/>
            <person name="Watson M."/>
            <person name="Adriaenssens E.M."/>
            <person name="Foster-Nyarko E."/>
            <person name="Jarju S."/>
            <person name="Secka A."/>
            <person name="Antonio M."/>
            <person name="Oren A."/>
            <person name="Chaudhuri R.R."/>
            <person name="La Ragione R."/>
            <person name="Hildebrand F."/>
            <person name="Pallen M.J."/>
        </authorList>
    </citation>
    <scope>NUCLEOTIDE SEQUENCE</scope>
    <source>
        <strain evidence="7">6919</strain>
    </source>
</reference>
<dbReference type="Gene3D" id="3.40.640.10">
    <property type="entry name" value="Type I PLP-dependent aspartate aminotransferase-like (Major domain)"/>
    <property type="match status" value="1"/>
</dbReference>
<keyword evidence="7" id="KW-0032">Aminotransferase</keyword>
<dbReference type="CDD" id="cd00609">
    <property type="entry name" value="AAT_like"/>
    <property type="match status" value="1"/>
</dbReference>
<comment type="caution">
    <text evidence="7">The sequence shown here is derived from an EMBL/GenBank/DDBJ whole genome shotgun (WGS) entry which is preliminary data.</text>
</comment>
<dbReference type="Proteomes" id="UP000823598">
    <property type="component" value="Unassembled WGS sequence"/>
</dbReference>
<dbReference type="Pfam" id="PF00155">
    <property type="entry name" value="Aminotran_1_2"/>
    <property type="match status" value="1"/>
</dbReference>
<dbReference type="InterPro" id="IPR015422">
    <property type="entry name" value="PyrdxlP-dep_Trfase_small"/>
</dbReference>
<evidence type="ECO:0000256" key="5">
    <source>
        <dbReference type="ARBA" id="ARBA00037974"/>
    </source>
</evidence>
<keyword evidence="7" id="KW-0808">Transferase</keyword>
<dbReference type="Gene3D" id="3.90.1150.10">
    <property type="entry name" value="Aspartate Aminotransferase, domain 1"/>
    <property type="match status" value="1"/>
</dbReference>
<sequence>MDMDFDKIIDRRNTDCVKYDGLRETFGRDDLLPLWIADMDFEVCPAIYEALEKRIGHKVYGYPIARDCYWNSIISWLNRRHDFTVKRDELCYIPGIVRGIGYVVNHFTSPGDKILIQEPVYHPFKNVIEGNGRIAVNNQLHYSGGSLEMDLTSLEALIKEEKPKMMILCNPHNPGGIIWSKEILKKVAHICAGNGVIVVSDEIHADIELFGNRYTPFATVSEEAAMNSIVLGAPSKTFNIPGLVSSWCVIKNPAIREGFFKWMEVNEFSSPTMFVTLATEAAYTKGEAWLDKLLKYLEGNILFVEDYLRSNIPEIKPLRPQASFLMWLDCSATGLKGLRLDDLFISKAHLALNDGEMFGPGGEYHMRLNVACPRKVLEKALSQLKEAVRQ</sequence>
<reference evidence="7" key="1">
    <citation type="submission" date="2020-10" db="EMBL/GenBank/DDBJ databases">
        <authorList>
            <person name="Gilroy R."/>
        </authorList>
    </citation>
    <scope>NUCLEOTIDE SEQUENCE</scope>
    <source>
        <strain evidence="7">6919</strain>
    </source>
</reference>
<protein>
    <recommendedName>
        <fullName evidence="2">cysteine-S-conjugate beta-lyase</fullName>
        <ecNumber evidence="2">4.4.1.13</ecNumber>
    </recommendedName>
</protein>
<evidence type="ECO:0000313" key="8">
    <source>
        <dbReference type="Proteomes" id="UP000823598"/>
    </source>
</evidence>
<dbReference type="GO" id="GO:0047804">
    <property type="term" value="F:cysteine-S-conjugate beta-lyase activity"/>
    <property type="evidence" value="ECO:0007669"/>
    <property type="project" value="UniProtKB-EC"/>
</dbReference>
<gene>
    <name evidence="7" type="ORF">IAB88_09045</name>
</gene>
<comment type="cofactor">
    <cofactor evidence="1">
        <name>pyridoxal 5'-phosphate</name>
        <dbReference type="ChEBI" id="CHEBI:597326"/>
    </cofactor>
</comment>
<evidence type="ECO:0000259" key="6">
    <source>
        <dbReference type="Pfam" id="PF00155"/>
    </source>
</evidence>
<keyword evidence="3" id="KW-0663">Pyridoxal phosphate</keyword>